<accession>A0A4Y3QXL8</accession>
<organism evidence="4 5">
    <name type="scientific">Streptomyces cacaoi</name>
    <dbReference type="NCBI Taxonomy" id="1898"/>
    <lineage>
        <taxon>Bacteria</taxon>
        <taxon>Bacillati</taxon>
        <taxon>Actinomycetota</taxon>
        <taxon>Actinomycetes</taxon>
        <taxon>Kitasatosporales</taxon>
        <taxon>Streptomycetaceae</taxon>
        <taxon>Streptomyces</taxon>
    </lineage>
</organism>
<dbReference type="Pfam" id="PF02668">
    <property type="entry name" value="TauD"/>
    <property type="match status" value="1"/>
</dbReference>
<dbReference type="InterPro" id="IPR003819">
    <property type="entry name" value="TauD/TfdA-like"/>
</dbReference>
<dbReference type="GO" id="GO:0016491">
    <property type="term" value="F:oxidoreductase activity"/>
    <property type="evidence" value="ECO:0007669"/>
    <property type="project" value="UniProtKB-KW"/>
</dbReference>
<evidence type="ECO:0000256" key="1">
    <source>
        <dbReference type="ARBA" id="ARBA00023002"/>
    </source>
</evidence>
<dbReference type="Gene3D" id="3.60.130.10">
    <property type="entry name" value="Clavaminate synthase-like"/>
    <property type="match status" value="1"/>
</dbReference>
<feature type="domain" description="TauD/TfdA-like" evidence="3">
    <location>
        <begin position="102"/>
        <end position="308"/>
    </location>
</feature>
<dbReference type="OrthoDB" id="2986723at2"/>
<comment type="caution">
    <text evidence="4">The sequence shown here is derived from an EMBL/GenBank/DDBJ whole genome shotgun (WGS) entry which is preliminary data.</text>
</comment>
<sequence length="333" mass="37696">MRPIHALDTSEHDELYDLLDSVGKHPYEDYPAFSGAITDLIDQGRVPGFFTEMCARVRDERRAGVSQAHVLRNVPIDAEVPVLDHDDPVSDKHRKKTTFVAEALLELFNQLVGTPLLTYARNRGDFFTDVVAYNRFDGMFTGYSDSELYFHNDRTAHPVRADYIALLGMRCPDDVIYTGYVDGTALLEHLDADTQKTLRQPHFVTVFDVFSREFNADLTESEKHAILYNDHSFRYMDTATTLAPDAPVEARDALIAVKDALAKADKQRHRILTGDLFVLANQDGMHSREKIEIHDPVQAKSRWLLKTYAFRDAATADSYADAWIDGVRGRVAD</sequence>
<dbReference type="InterPro" id="IPR042098">
    <property type="entry name" value="TauD-like_sf"/>
</dbReference>
<evidence type="ECO:0000313" key="4">
    <source>
        <dbReference type="EMBL" id="GEB49709.1"/>
    </source>
</evidence>
<dbReference type="SUPFAM" id="SSF51197">
    <property type="entry name" value="Clavaminate synthase-like"/>
    <property type="match status" value="1"/>
</dbReference>
<evidence type="ECO:0000313" key="5">
    <source>
        <dbReference type="Proteomes" id="UP000319210"/>
    </source>
</evidence>
<proteinExistence type="predicted"/>
<evidence type="ECO:0000259" key="3">
    <source>
        <dbReference type="Pfam" id="PF02668"/>
    </source>
</evidence>
<dbReference type="EMBL" id="BJMM01000008">
    <property type="protein sequence ID" value="GEB49709.1"/>
    <property type="molecule type" value="Genomic_DNA"/>
</dbReference>
<dbReference type="Proteomes" id="UP000319210">
    <property type="component" value="Unassembled WGS sequence"/>
</dbReference>
<reference evidence="4 5" key="1">
    <citation type="submission" date="2019-06" db="EMBL/GenBank/DDBJ databases">
        <title>Whole genome shotgun sequence of Streptomyces cacaoi subsp. cacaoi NBRC 12748.</title>
        <authorList>
            <person name="Hosoyama A."/>
            <person name="Uohara A."/>
            <person name="Ohji S."/>
            <person name="Ichikawa N."/>
        </authorList>
    </citation>
    <scope>NUCLEOTIDE SEQUENCE [LARGE SCALE GENOMIC DNA]</scope>
    <source>
        <strain evidence="4 5">NBRC 12748</strain>
    </source>
</reference>
<keyword evidence="1" id="KW-0560">Oxidoreductase</keyword>
<keyword evidence="2" id="KW-0408">Iron</keyword>
<gene>
    <name evidence="4" type="ORF">SCA03_22600</name>
</gene>
<evidence type="ECO:0000256" key="2">
    <source>
        <dbReference type="ARBA" id="ARBA00023004"/>
    </source>
</evidence>
<dbReference type="AlphaFoldDB" id="A0A4Y3QXL8"/>
<protein>
    <recommendedName>
        <fullName evidence="3">TauD/TfdA-like domain-containing protein</fullName>
    </recommendedName>
</protein>
<dbReference type="RefSeq" id="WP_086816892.1">
    <property type="nucleotide sequence ID" value="NZ_BJMM01000008.1"/>
</dbReference>
<name>A0A4Y3QXL8_STRCI</name>
<keyword evidence="5" id="KW-1185">Reference proteome</keyword>